<dbReference type="InterPro" id="IPR055170">
    <property type="entry name" value="GFO_IDH_MocA-like_dom"/>
</dbReference>
<dbReference type="PANTHER" id="PTHR22604">
    <property type="entry name" value="OXIDOREDUCTASES"/>
    <property type="match status" value="1"/>
</dbReference>
<proteinExistence type="inferred from homology"/>
<evidence type="ECO:0000313" key="5">
    <source>
        <dbReference type="EMBL" id="PFG18237.1"/>
    </source>
</evidence>
<organism evidence="5 6">
    <name type="scientific">Propionicimonas paludicola</name>
    <dbReference type="NCBI Taxonomy" id="185243"/>
    <lineage>
        <taxon>Bacteria</taxon>
        <taxon>Bacillati</taxon>
        <taxon>Actinomycetota</taxon>
        <taxon>Actinomycetes</taxon>
        <taxon>Propionibacteriales</taxon>
        <taxon>Nocardioidaceae</taxon>
        <taxon>Propionicimonas</taxon>
    </lineage>
</organism>
<name>A0A2A9CUX5_9ACTN</name>
<dbReference type="InterPro" id="IPR036291">
    <property type="entry name" value="NAD(P)-bd_dom_sf"/>
</dbReference>
<evidence type="ECO:0000256" key="1">
    <source>
        <dbReference type="ARBA" id="ARBA00010928"/>
    </source>
</evidence>
<keyword evidence="6" id="KW-1185">Reference proteome</keyword>
<comment type="similarity">
    <text evidence="1">Belongs to the Gfo/Idh/MocA family.</text>
</comment>
<dbReference type="Gene3D" id="3.30.360.10">
    <property type="entry name" value="Dihydrodipicolinate Reductase, domain 2"/>
    <property type="match status" value="1"/>
</dbReference>
<dbReference type="Pfam" id="PF22725">
    <property type="entry name" value="GFO_IDH_MocA_C3"/>
    <property type="match status" value="1"/>
</dbReference>
<dbReference type="GO" id="GO:0000166">
    <property type="term" value="F:nucleotide binding"/>
    <property type="evidence" value="ECO:0007669"/>
    <property type="project" value="InterPro"/>
</dbReference>
<evidence type="ECO:0000313" key="6">
    <source>
        <dbReference type="Proteomes" id="UP000226079"/>
    </source>
</evidence>
<accession>A0A2A9CUX5</accession>
<dbReference type="RefSeq" id="WP_169923869.1">
    <property type="nucleotide sequence ID" value="NZ_PDJC01000001.1"/>
</dbReference>
<evidence type="ECO:0000259" key="3">
    <source>
        <dbReference type="Pfam" id="PF01408"/>
    </source>
</evidence>
<dbReference type="PANTHER" id="PTHR22604:SF105">
    <property type="entry name" value="TRANS-1,2-DIHYDROBENZENE-1,2-DIOL DEHYDROGENASE"/>
    <property type="match status" value="1"/>
</dbReference>
<keyword evidence="2" id="KW-0560">Oxidoreductase</keyword>
<protein>
    <submittedName>
        <fullName evidence="5">Putative dehydrogenase</fullName>
    </submittedName>
</protein>
<dbReference type="Pfam" id="PF01408">
    <property type="entry name" value="GFO_IDH_MocA"/>
    <property type="match status" value="1"/>
</dbReference>
<dbReference type="SUPFAM" id="SSF51735">
    <property type="entry name" value="NAD(P)-binding Rossmann-fold domains"/>
    <property type="match status" value="1"/>
</dbReference>
<dbReference type="InterPro" id="IPR050984">
    <property type="entry name" value="Gfo/Idh/MocA_domain"/>
</dbReference>
<feature type="domain" description="Gfo/Idh/MocA-like oxidoreductase N-terminal" evidence="3">
    <location>
        <begin position="5"/>
        <end position="122"/>
    </location>
</feature>
<dbReference type="Proteomes" id="UP000226079">
    <property type="component" value="Unassembled WGS sequence"/>
</dbReference>
<comment type="caution">
    <text evidence="5">The sequence shown here is derived from an EMBL/GenBank/DDBJ whole genome shotgun (WGS) entry which is preliminary data.</text>
</comment>
<dbReference type="Gene3D" id="3.40.50.720">
    <property type="entry name" value="NAD(P)-binding Rossmann-like Domain"/>
    <property type="match status" value="1"/>
</dbReference>
<evidence type="ECO:0000259" key="4">
    <source>
        <dbReference type="Pfam" id="PF22725"/>
    </source>
</evidence>
<dbReference type="SUPFAM" id="SSF55347">
    <property type="entry name" value="Glyceraldehyde-3-phosphate dehydrogenase-like, C-terminal domain"/>
    <property type="match status" value="1"/>
</dbReference>
<gene>
    <name evidence="5" type="ORF">ATK74_2821</name>
</gene>
<sequence length="332" mass="35235">MSEPLRIGILGAARIAERAVVAPAKALGAEVVAIAARSPEKAQAYAAQFGIAQAYGSYAELLSDPAVEVVYNALPNSEHVRWNLAALRAGKHVLSEKPFGSNAAEARLVAAEPKDGLVVFEGFHHRYHPVYKRLLELTGNGTIGQVTALKVQMKFDCTDLSDIRWLWPLAGGSLMDLGCYTIHVARDVAQVLGGSVRPVRASATAHAGLDPRVDATATVIAELPGGATATLESSLEGPQEMSILVTGTEGTLFQPNFIDLTSDDRLIIETGVGQRVERLGTVSTYTHQLGAVIAAIRDGAGFPTDLDNAIANMDVIDECYRLAGLPVRESTL</sequence>
<feature type="domain" description="GFO/IDH/MocA-like oxidoreductase" evidence="4">
    <location>
        <begin position="132"/>
        <end position="252"/>
    </location>
</feature>
<dbReference type="InterPro" id="IPR000683">
    <property type="entry name" value="Gfo/Idh/MocA-like_OxRdtase_N"/>
</dbReference>
<dbReference type="EMBL" id="PDJC01000001">
    <property type="protein sequence ID" value="PFG18237.1"/>
    <property type="molecule type" value="Genomic_DNA"/>
</dbReference>
<reference evidence="5 6" key="1">
    <citation type="submission" date="2017-10" db="EMBL/GenBank/DDBJ databases">
        <title>Sequencing the genomes of 1000 actinobacteria strains.</title>
        <authorList>
            <person name="Klenk H.-P."/>
        </authorList>
    </citation>
    <scope>NUCLEOTIDE SEQUENCE [LARGE SCALE GENOMIC DNA]</scope>
    <source>
        <strain evidence="5 6">DSM 15597</strain>
    </source>
</reference>
<dbReference type="GO" id="GO:0016491">
    <property type="term" value="F:oxidoreductase activity"/>
    <property type="evidence" value="ECO:0007669"/>
    <property type="project" value="UniProtKB-KW"/>
</dbReference>
<evidence type="ECO:0000256" key="2">
    <source>
        <dbReference type="ARBA" id="ARBA00023002"/>
    </source>
</evidence>
<dbReference type="AlphaFoldDB" id="A0A2A9CUX5"/>